<sequence length="222" mass="24545">MTPDDEAFLRRAVELADRAGASGERPFASLLVGADGTVLIEDHNTVVSDRDVTAHPELKLARWAARQLAPEAAVATTMYTSCQPCPMCTVAINASGLGRVVYALSTEQFEQVKPSTPAPAPVRYDGPALFDEARRPIEDHYQAHRRMESARQIAEEFLDTEIRYRFSHPVVIVDDAVTERDDVYVFPYDGKAYVESGDWRQAMAGNTPVVVDKRTGEARFSA</sequence>
<evidence type="ECO:0000313" key="1">
    <source>
        <dbReference type="EMBL" id="AXH88605.1"/>
    </source>
</evidence>
<dbReference type="Pfam" id="PF15567">
    <property type="entry name" value="Imm35"/>
    <property type="match status" value="1"/>
</dbReference>
<proteinExistence type="predicted"/>
<protein>
    <submittedName>
        <fullName evidence="1">Uncharacterized protein</fullName>
    </submittedName>
</protein>
<dbReference type="EMBL" id="CP031263">
    <property type="protein sequence ID" value="AXH88605.1"/>
    <property type="molecule type" value="Genomic_DNA"/>
</dbReference>
<dbReference type="PROSITE" id="PS51747">
    <property type="entry name" value="CYT_DCMP_DEAMINASES_2"/>
    <property type="match status" value="1"/>
</dbReference>
<dbReference type="Proteomes" id="UP000253958">
    <property type="component" value="Chromosome"/>
</dbReference>
<dbReference type="RefSeq" id="WP_091330955.1">
    <property type="nucleotide sequence ID" value="NZ_CBDRLW010000005.1"/>
</dbReference>
<dbReference type="PANTHER" id="PTHR11079:SF179">
    <property type="entry name" value="TRNA(ADENINE(34)) DEAMINASE, CHLOROPLASTIC"/>
    <property type="match status" value="1"/>
</dbReference>
<dbReference type="SUPFAM" id="SSF53927">
    <property type="entry name" value="Cytidine deaminase-like"/>
    <property type="match status" value="1"/>
</dbReference>
<name>A0A1C6TKI6_9ACTN</name>
<dbReference type="InterPro" id="IPR002125">
    <property type="entry name" value="CMP_dCMP_dom"/>
</dbReference>
<dbReference type="InterPro" id="IPR029082">
    <property type="entry name" value="Imm35"/>
</dbReference>
<accession>A0A1C6TKI6</accession>
<dbReference type="AlphaFoldDB" id="A0A1C6TKI6"/>
<gene>
    <name evidence="1" type="ORF">DVH21_00945</name>
</gene>
<dbReference type="Pfam" id="PF00383">
    <property type="entry name" value="dCMP_cyt_deam_1"/>
    <property type="match status" value="1"/>
</dbReference>
<dbReference type="Gene3D" id="3.40.140.10">
    <property type="entry name" value="Cytidine Deaminase, domain 2"/>
    <property type="match status" value="1"/>
</dbReference>
<dbReference type="GO" id="GO:0003824">
    <property type="term" value="F:catalytic activity"/>
    <property type="evidence" value="ECO:0007669"/>
    <property type="project" value="InterPro"/>
</dbReference>
<organism evidence="1 2">
    <name type="scientific">Micromonospora aurantiaca</name>
    <name type="common">nom. illeg.</name>
    <dbReference type="NCBI Taxonomy" id="47850"/>
    <lineage>
        <taxon>Bacteria</taxon>
        <taxon>Bacillati</taxon>
        <taxon>Actinomycetota</taxon>
        <taxon>Actinomycetes</taxon>
        <taxon>Micromonosporales</taxon>
        <taxon>Micromonosporaceae</taxon>
        <taxon>Micromonospora</taxon>
    </lineage>
</organism>
<dbReference type="InterPro" id="IPR016193">
    <property type="entry name" value="Cytidine_deaminase-like"/>
</dbReference>
<reference evidence="1 2" key="2">
    <citation type="submission" date="2018-08" db="EMBL/GenBank/DDBJ databases">
        <title>Streptomyces kandeliansis sp. nov., an endophytic bacterium isolated from mangrove plant.</title>
        <authorList>
            <person name="Wang R."/>
        </authorList>
    </citation>
    <scope>NUCLEOTIDE SEQUENCE [LARGE SCALE GENOMIC DNA]</scope>
    <source>
        <strain evidence="2">H14(2018)</strain>
    </source>
</reference>
<reference evidence="1 2" key="1">
    <citation type="submission" date="2018-07" db="EMBL/GenBank/DDBJ databases">
        <authorList>
            <person name="Ye Y."/>
        </authorList>
    </citation>
    <scope>NUCLEOTIDE SEQUENCE [LARGE SCALE GENOMIC DNA]</scope>
    <source>
        <strain evidence="2">H14(2018)</strain>
    </source>
</reference>
<dbReference type="CDD" id="cd01285">
    <property type="entry name" value="nucleoside_deaminase"/>
    <property type="match status" value="1"/>
</dbReference>
<evidence type="ECO:0000313" key="2">
    <source>
        <dbReference type="Proteomes" id="UP000253958"/>
    </source>
</evidence>
<dbReference type="PANTHER" id="PTHR11079">
    <property type="entry name" value="CYTOSINE DEAMINASE FAMILY MEMBER"/>
    <property type="match status" value="1"/>
</dbReference>